<sequence length="99" mass="10676">MKPAPFRRIIVEAARLGRRIAVNNNGGVFDRLNAPAEAWSCQAEAVSSDKPPNAQGLVLARPGLSAELKISQRAALDLVAELAVREVTGRGRYRAWGIV</sequence>
<feature type="domain" description="HTH DNA binding" evidence="1">
    <location>
        <begin position="57"/>
        <end position="99"/>
    </location>
</feature>
<gene>
    <name evidence="2" type="ORF">IHQ72_35725</name>
</gene>
<name>A0ABY5R7Y1_9HYPH</name>
<evidence type="ECO:0000313" key="2">
    <source>
        <dbReference type="EMBL" id="UVC19438.1"/>
    </source>
</evidence>
<protein>
    <recommendedName>
        <fullName evidence="1">HTH DNA binding domain-containing protein</fullName>
    </recommendedName>
</protein>
<keyword evidence="3" id="KW-1185">Reference proteome</keyword>
<geneLocation type="plasmid" evidence="2 3">
    <name>pOM4</name>
</geneLocation>
<keyword evidence="2" id="KW-0614">Plasmid</keyword>
<reference evidence="2" key="1">
    <citation type="submission" date="2020-09" db="EMBL/GenBank/DDBJ databases">
        <title>Rhizobia associated with sainfoin plants.</title>
        <authorList>
            <person name="Asharfi S."/>
            <person name="Kuzmanovic N."/>
            <person name="Bunk B."/>
            <person name="Sproeer C."/>
            <person name="Becker M."/>
            <person name="Thuenen T."/>
        </authorList>
    </citation>
    <scope>NUCLEOTIDE SEQUENCE</scope>
    <source>
        <strain evidence="2">OM4</strain>
        <plasmid evidence="2">pOM4</plasmid>
    </source>
</reference>
<dbReference type="Proteomes" id="UP001058098">
    <property type="component" value="Plasmid pOM4"/>
</dbReference>
<dbReference type="EMBL" id="CP062230">
    <property type="protein sequence ID" value="UVC19438.1"/>
    <property type="molecule type" value="Genomic_DNA"/>
</dbReference>
<dbReference type="Pfam" id="PF11972">
    <property type="entry name" value="HTH_13"/>
    <property type="match status" value="1"/>
</dbReference>
<evidence type="ECO:0000313" key="3">
    <source>
        <dbReference type="Proteomes" id="UP001058098"/>
    </source>
</evidence>
<proteinExistence type="predicted"/>
<accession>A0ABY5R7Y1</accession>
<evidence type="ECO:0000259" key="1">
    <source>
        <dbReference type="Pfam" id="PF11972"/>
    </source>
</evidence>
<dbReference type="InterPro" id="IPR021068">
    <property type="entry name" value="HTH_DNA-bd"/>
</dbReference>
<organism evidence="2 3">
    <name type="scientific">Mesorhizobium onobrychidis</name>
    <dbReference type="NCBI Taxonomy" id="2775404"/>
    <lineage>
        <taxon>Bacteria</taxon>
        <taxon>Pseudomonadati</taxon>
        <taxon>Pseudomonadota</taxon>
        <taxon>Alphaproteobacteria</taxon>
        <taxon>Hyphomicrobiales</taxon>
        <taxon>Phyllobacteriaceae</taxon>
        <taxon>Mesorhizobium</taxon>
    </lineage>
</organism>